<evidence type="ECO:0000313" key="2">
    <source>
        <dbReference type="Proteomes" id="UP000480854"/>
    </source>
</evidence>
<dbReference type="AlphaFoldDB" id="A0A9W7KQM5"/>
<accession>A0A9W7KQM5</accession>
<evidence type="ECO:0000313" key="1">
    <source>
        <dbReference type="EMBL" id="KAA0677710.1"/>
    </source>
</evidence>
<gene>
    <name evidence="1" type="ORF">DS843_23000</name>
</gene>
<organism evidence="1 2">
    <name type="scientific">Roseomonas genomospecies 6</name>
    <dbReference type="NCBI Taxonomy" id="214106"/>
    <lineage>
        <taxon>Bacteria</taxon>
        <taxon>Pseudomonadati</taxon>
        <taxon>Pseudomonadota</taxon>
        <taxon>Alphaproteobacteria</taxon>
        <taxon>Acetobacterales</taxon>
        <taxon>Roseomonadaceae</taxon>
        <taxon>Roseomonas</taxon>
    </lineage>
</organism>
<comment type="caution">
    <text evidence="1">The sequence shown here is derived from an EMBL/GenBank/DDBJ whole genome shotgun (WGS) entry which is preliminary data.</text>
</comment>
<proteinExistence type="predicted"/>
<name>A0A9W7KQM5_9PROT</name>
<reference evidence="1 2" key="1">
    <citation type="submission" date="2018-07" db="EMBL/GenBank/DDBJ databases">
        <title>Genome sequence of Azospirillum sp. ATCC 49961.</title>
        <authorList>
            <person name="Sant'Anna F.H."/>
            <person name="Baldani J.I."/>
            <person name="Zilli J.E."/>
            <person name="Reis V.M."/>
            <person name="Hartmann A."/>
            <person name="Cruz L."/>
            <person name="de Souza E.M."/>
            <person name="de Oliveira Pedrosa F."/>
            <person name="Passaglia L.M.P."/>
        </authorList>
    </citation>
    <scope>NUCLEOTIDE SEQUENCE [LARGE SCALE GENOMIC DNA]</scope>
    <source>
        <strain evidence="1 2">ATCC 49961</strain>
    </source>
</reference>
<protein>
    <submittedName>
        <fullName evidence="1">Uncharacterized protein</fullName>
    </submittedName>
</protein>
<dbReference type="Proteomes" id="UP000480854">
    <property type="component" value="Unassembled WGS sequence"/>
</dbReference>
<sequence length="157" mass="17256">MFEERFCLPSTFPNAAPQAPPANRTGDKASYVQKIHLPARKPIARVQPQLVFQNAAPFAAQIDNTVVLTIGRSTLANTLRTLGPARLDHHWPDDTRELTYRFSRNRVLIANIGVASSVTLWFDPHGVLKAIHSNDEAPSTTRAADTAAILPAAFYGR</sequence>
<dbReference type="EMBL" id="QOKW01000022">
    <property type="protein sequence ID" value="KAA0677710.1"/>
    <property type="molecule type" value="Genomic_DNA"/>
</dbReference>
<keyword evidence="2" id="KW-1185">Reference proteome</keyword>